<feature type="compositionally biased region" description="Basic and acidic residues" evidence="1">
    <location>
        <begin position="312"/>
        <end position="368"/>
    </location>
</feature>
<proteinExistence type="predicted"/>
<feature type="region of interest" description="Disordered" evidence="1">
    <location>
        <begin position="158"/>
        <end position="178"/>
    </location>
</feature>
<feature type="compositionally biased region" description="Basic and acidic residues" evidence="1">
    <location>
        <begin position="415"/>
        <end position="464"/>
    </location>
</feature>
<keyword evidence="3" id="KW-1185">Reference proteome</keyword>
<comment type="caution">
    <text evidence="2">The sequence shown here is derived from an EMBL/GenBank/DDBJ whole genome shotgun (WGS) entry which is preliminary data.</text>
</comment>
<dbReference type="Proteomes" id="UP001460270">
    <property type="component" value="Unassembled WGS sequence"/>
</dbReference>
<protein>
    <submittedName>
        <fullName evidence="2">Uncharacterized protein</fullName>
    </submittedName>
</protein>
<sequence>MWCIVLDFLLQRLHHFRGSDLTKTGSDLQVVVRRPFNYMESKKIKNGPQFGGRRARESKQGGAPNARRYTHLCTLLNGGARTNQAWEPCPRSSCTDLEENICHSTMTCAAEGQYSSQSGVERLTSRLRTLYGFGYVAAHNSPGNAFSARTTGLFSPWRERERERERKEREKERRESKREEKQRVACQCTLSSAHCRPSDLDIYLFEWSWVDAVSPEQLNNTQTQTCVPGLSDVCFRTVVLRRSPALVRSRSRSRSSLVGILSVLRWSHVGIKAGLSPGHDLSLLPDILRELQSDRTQESFVLQLQVKFQEREKEEKRERGERGEKEIDKEREREKEGGRKTEERKEKREREGEREREERRERGGGERSEGEEERGRRKREKGEERKRERGEKGEEREKRGERERRREREKKRRGEKKEKERERRERKDERRTEKDKERINQRERDRDRNVRGRERERDNRGRNK</sequence>
<dbReference type="AlphaFoldDB" id="A0AAW0PCS6"/>
<dbReference type="EMBL" id="JBBPFD010000005">
    <property type="protein sequence ID" value="KAK7925068.1"/>
    <property type="molecule type" value="Genomic_DNA"/>
</dbReference>
<feature type="compositionally biased region" description="Basic and acidic residues" evidence="1">
    <location>
        <begin position="380"/>
        <end position="406"/>
    </location>
</feature>
<evidence type="ECO:0000313" key="2">
    <source>
        <dbReference type="EMBL" id="KAK7925068.1"/>
    </source>
</evidence>
<reference evidence="3" key="1">
    <citation type="submission" date="2024-04" db="EMBL/GenBank/DDBJ databases">
        <title>Salinicola lusitanus LLJ914,a marine bacterium isolated from the Okinawa Trough.</title>
        <authorList>
            <person name="Li J."/>
        </authorList>
    </citation>
    <scope>NUCLEOTIDE SEQUENCE [LARGE SCALE GENOMIC DNA]</scope>
</reference>
<evidence type="ECO:0000256" key="1">
    <source>
        <dbReference type="SAM" id="MobiDB-lite"/>
    </source>
</evidence>
<feature type="region of interest" description="Disordered" evidence="1">
    <location>
        <begin position="312"/>
        <end position="464"/>
    </location>
</feature>
<name>A0AAW0PCS6_9GOBI</name>
<organism evidence="2 3">
    <name type="scientific">Mugilogobius chulae</name>
    <name type="common">yellowstripe goby</name>
    <dbReference type="NCBI Taxonomy" id="88201"/>
    <lineage>
        <taxon>Eukaryota</taxon>
        <taxon>Metazoa</taxon>
        <taxon>Chordata</taxon>
        <taxon>Craniata</taxon>
        <taxon>Vertebrata</taxon>
        <taxon>Euteleostomi</taxon>
        <taxon>Actinopterygii</taxon>
        <taxon>Neopterygii</taxon>
        <taxon>Teleostei</taxon>
        <taxon>Neoteleostei</taxon>
        <taxon>Acanthomorphata</taxon>
        <taxon>Gobiaria</taxon>
        <taxon>Gobiiformes</taxon>
        <taxon>Gobioidei</taxon>
        <taxon>Gobiidae</taxon>
        <taxon>Gobionellinae</taxon>
        <taxon>Mugilogobius</taxon>
    </lineage>
</organism>
<gene>
    <name evidence="2" type="ORF">WMY93_007378</name>
</gene>
<evidence type="ECO:0000313" key="3">
    <source>
        <dbReference type="Proteomes" id="UP001460270"/>
    </source>
</evidence>
<accession>A0AAW0PCS6</accession>